<reference evidence="2" key="1">
    <citation type="journal article" date="2019" name="Int. J. Syst. Evol. Microbiol.">
        <title>The Global Catalogue of Microorganisms (GCM) 10K type strain sequencing project: providing services to taxonomists for standard genome sequencing and annotation.</title>
        <authorList>
            <consortium name="The Broad Institute Genomics Platform"/>
            <consortium name="The Broad Institute Genome Sequencing Center for Infectious Disease"/>
            <person name="Wu L."/>
            <person name="Ma J."/>
        </authorList>
    </citation>
    <scope>NUCLEOTIDE SEQUENCE [LARGE SCALE GENOMIC DNA]</scope>
    <source>
        <strain evidence="2">JCM 3175</strain>
    </source>
</reference>
<gene>
    <name evidence="1" type="ORF">GCM10023176_42640</name>
</gene>
<name>A0ABP8SS73_9ACTN</name>
<sequence>MPPDGWPQDRLFVAHSDRSAEVSGFPPPRSEAMGAARLPSLRAAGLPFVQVIAAEPVKGVR</sequence>
<keyword evidence="2" id="KW-1185">Reference proteome</keyword>
<comment type="caution">
    <text evidence="1">The sequence shown here is derived from an EMBL/GenBank/DDBJ whole genome shotgun (WGS) entry which is preliminary data.</text>
</comment>
<dbReference type="EMBL" id="BAABGU010000025">
    <property type="protein sequence ID" value="GAA4574796.1"/>
    <property type="molecule type" value="Genomic_DNA"/>
</dbReference>
<organism evidence="1 2">
    <name type="scientific">Micromonospora coerulea</name>
    <dbReference type="NCBI Taxonomy" id="47856"/>
    <lineage>
        <taxon>Bacteria</taxon>
        <taxon>Bacillati</taxon>
        <taxon>Actinomycetota</taxon>
        <taxon>Actinomycetes</taxon>
        <taxon>Micromonosporales</taxon>
        <taxon>Micromonosporaceae</taxon>
        <taxon>Micromonospora</taxon>
    </lineage>
</organism>
<accession>A0ABP8SS73</accession>
<evidence type="ECO:0000313" key="1">
    <source>
        <dbReference type="EMBL" id="GAA4574796.1"/>
    </source>
</evidence>
<dbReference type="Proteomes" id="UP001500307">
    <property type="component" value="Unassembled WGS sequence"/>
</dbReference>
<protein>
    <submittedName>
        <fullName evidence="1">Uncharacterized protein</fullName>
    </submittedName>
</protein>
<evidence type="ECO:0000313" key="2">
    <source>
        <dbReference type="Proteomes" id="UP001500307"/>
    </source>
</evidence>
<proteinExistence type="predicted"/>